<evidence type="ECO:0000256" key="5">
    <source>
        <dbReference type="ARBA" id="ARBA00023204"/>
    </source>
</evidence>
<keyword evidence="5 6" id="KW-0234">DNA repair</keyword>
<dbReference type="EMBL" id="JBBMFA010000096">
    <property type="protein sequence ID" value="MEQ2520801.1"/>
    <property type="molecule type" value="Genomic_DNA"/>
</dbReference>
<feature type="domain" description="Holliday junction DNA helicase RuvA C-terminal" evidence="8">
    <location>
        <begin position="159"/>
        <end position="196"/>
    </location>
</feature>
<keyword evidence="10" id="KW-1185">Reference proteome</keyword>
<dbReference type="RefSeq" id="WP_349216347.1">
    <property type="nucleotide sequence ID" value="NZ_JBBMFA010000096.1"/>
</dbReference>
<dbReference type="HAMAP" id="MF_00031">
    <property type="entry name" value="DNA_HJ_migration_RuvA"/>
    <property type="match status" value="1"/>
</dbReference>
<dbReference type="NCBIfam" id="TIGR00084">
    <property type="entry name" value="ruvA"/>
    <property type="match status" value="1"/>
</dbReference>
<evidence type="ECO:0000256" key="4">
    <source>
        <dbReference type="ARBA" id="ARBA00023172"/>
    </source>
</evidence>
<evidence type="ECO:0000256" key="6">
    <source>
        <dbReference type="HAMAP-Rule" id="MF_00031"/>
    </source>
</evidence>
<comment type="domain">
    <text evidence="6">Has three domains with a flexible linker between the domains II and III and assumes an 'L' shape. Domain III is highly mobile and contacts RuvB.</text>
</comment>
<dbReference type="Gene3D" id="2.40.50.140">
    <property type="entry name" value="Nucleic acid-binding proteins"/>
    <property type="match status" value="1"/>
</dbReference>
<keyword evidence="1 6" id="KW-0963">Cytoplasm</keyword>
<feature type="region of interest" description="Domain I" evidence="6">
    <location>
        <begin position="1"/>
        <end position="64"/>
    </location>
</feature>
<keyword evidence="9" id="KW-0378">Hydrolase</keyword>
<feature type="domain" description="DNA helicase Holliday junction RuvA type" evidence="7">
    <location>
        <begin position="1"/>
        <end position="62"/>
    </location>
</feature>
<gene>
    <name evidence="6 9" type="primary">ruvA</name>
    <name evidence="9" type="ORF">WMO24_10230</name>
</gene>
<dbReference type="InterPro" id="IPR011114">
    <property type="entry name" value="RuvA_C"/>
</dbReference>
<evidence type="ECO:0000259" key="7">
    <source>
        <dbReference type="Pfam" id="PF01330"/>
    </source>
</evidence>
<name>A0ABV1GGD3_9FIRM</name>
<dbReference type="Gene3D" id="1.10.150.20">
    <property type="entry name" value="5' to 3' exonuclease, C-terminal subdomain"/>
    <property type="match status" value="1"/>
</dbReference>
<dbReference type="InterPro" id="IPR000085">
    <property type="entry name" value="RuvA"/>
</dbReference>
<dbReference type="Gene3D" id="1.10.8.10">
    <property type="entry name" value="DNA helicase RuvA subunit, C-terminal domain"/>
    <property type="match status" value="1"/>
</dbReference>
<dbReference type="SUPFAM" id="SSF46929">
    <property type="entry name" value="DNA helicase RuvA subunit, C-terminal domain"/>
    <property type="match status" value="1"/>
</dbReference>
<proteinExistence type="inferred from homology"/>
<dbReference type="Pfam" id="PF01330">
    <property type="entry name" value="RuvA_N"/>
    <property type="match status" value="1"/>
</dbReference>
<dbReference type="Proteomes" id="UP001477672">
    <property type="component" value="Unassembled WGS sequence"/>
</dbReference>
<comment type="caution">
    <text evidence="6">Lacks conserved residue(s) required for the propagation of feature annotation.</text>
</comment>
<evidence type="ECO:0000256" key="1">
    <source>
        <dbReference type="ARBA" id="ARBA00022490"/>
    </source>
</evidence>
<dbReference type="SUPFAM" id="SSF50249">
    <property type="entry name" value="Nucleic acid-binding proteins"/>
    <property type="match status" value="1"/>
</dbReference>
<dbReference type="GO" id="GO:0016787">
    <property type="term" value="F:hydrolase activity"/>
    <property type="evidence" value="ECO:0007669"/>
    <property type="project" value="UniProtKB-KW"/>
</dbReference>
<evidence type="ECO:0000256" key="3">
    <source>
        <dbReference type="ARBA" id="ARBA00023125"/>
    </source>
</evidence>
<keyword evidence="3 6" id="KW-0238">DNA-binding</keyword>
<dbReference type="Pfam" id="PF14520">
    <property type="entry name" value="HHH_5"/>
    <property type="match status" value="1"/>
</dbReference>
<evidence type="ECO:0000313" key="10">
    <source>
        <dbReference type="Proteomes" id="UP001477672"/>
    </source>
</evidence>
<comment type="function">
    <text evidence="6">The RuvA-RuvB-RuvC complex processes Holliday junction (HJ) DNA during genetic recombination and DNA repair, while the RuvA-RuvB complex plays an important role in the rescue of blocked DNA replication forks via replication fork reversal (RFR). RuvA specifically binds to HJ cruciform DNA, conferring on it an open structure. The RuvB hexamer acts as an ATP-dependent pump, pulling dsDNA into and through the RuvAB complex. HJ branch migration allows RuvC to scan DNA until it finds its consensus sequence, where it cleaves and resolves the cruciform DNA.</text>
</comment>
<comment type="subcellular location">
    <subcellularLocation>
        <location evidence="6">Cytoplasm</location>
    </subcellularLocation>
</comment>
<comment type="similarity">
    <text evidence="6">Belongs to the RuvA family.</text>
</comment>
<dbReference type="InterPro" id="IPR012340">
    <property type="entry name" value="NA-bd_OB-fold"/>
</dbReference>
<dbReference type="Pfam" id="PF07499">
    <property type="entry name" value="RuvA_C"/>
    <property type="match status" value="1"/>
</dbReference>
<reference evidence="9 10" key="1">
    <citation type="submission" date="2024-03" db="EMBL/GenBank/DDBJ databases">
        <title>Human intestinal bacterial collection.</title>
        <authorList>
            <person name="Pauvert C."/>
            <person name="Hitch T.C.A."/>
            <person name="Clavel T."/>
        </authorList>
    </citation>
    <scope>NUCLEOTIDE SEQUENCE [LARGE SCALE GENOMIC DNA]</scope>
    <source>
        <strain evidence="9 10">CLA-JM-H11</strain>
    </source>
</reference>
<sequence length="200" mass="19984">MIYCLTGKLLERTPDMAVVECGGVGYQAAIPSTTAGALPSVGETCTLYTQMNVSENDVSLYGFATKDAQAMFRILTGVSGVGPKVGLAILSVMDPARIALAISGGDHKAFTAANGVGPKLGQRIVLELKDKVGKNLGATLDLSAPAAAAAPAGGMAAAAAALTGLGYTGAEAAAALSGLDPALPTAELIRLALQGIGKRR</sequence>
<dbReference type="InterPro" id="IPR036267">
    <property type="entry name" value="RuvA_C_sf"/>
</dbReference>
<evidence type="ECO:0000256" key="2">
    <source>
        <dbReference type="ARBA" id="ARBA00022763"/>
    </source>
</evidence>
<keyword evidence="4 6" id="KW-0233">DNA recombination</keyword>
<dbReference type="CDD" id="cd14332">
    <property type="entry name" value="UBA_RuvA_C"/>
    <property type="match status" value="1"/>
</dbReference>
<comment type="subunit">
    <text evidence="6">Homotetramer. Forms an RuvA(8)-RuvB(12)-Holliday junction (HJ) complex. HJ DNA is sandwiched between 2 RuvA tetramers; dsDNA enters through RuvA and exits via RuvB. An RuvB hexamer assembles on each DNA strand where it exits the tetramer. Each RuvB hexamer is contacted by two RuvA subunits (via domain III) on 2 adjacent RuvB subunits; this complex drives branch migration. In the full resolvosome a probable DNA-RuvA(4)-RuvB(12)-RuvC(2) complex forms which resolves the HJ.</text>
</comment>
<protein>
    <recommendedName>
        <fullName evidence="6">Holliday junction branch migration complex subunit RuvA</fullName>
    </recommendedName>
</protein>
<accession>A0ABV1GGD3</accession>
<evidence type="ECO:0000259" key="8">
    <source>
        <dbReference type="Pfam" id="PF07499"/>
    </source>
</evidence>
<dbReference type="InterPro" id="IPR010994">
    <property type="entry name" value="RuvA_2-like"/>
</dbReference>
<dbReference type="InterPro" id="IPR013849">
    <property type="entry name" value="DNA_helicase_Holl-junc_RuvA_I"/>
</dbReference>
<feature type="region of interest" description="Domain III" evidence="6">
    <location>
        <begin position="148"/>
        <end position="200"/>
    </location>
</feature>
<dbReference type="SUPFAM" id="SSF47781">
    <property type="entry name" value="RuvA domain 2-like"/>
    <property type="match status" value="1"/>
</dbReference>
<keyword evidence="2 6" id="KW-0227">DNA damage</keyword>
<organism evidence="9 10">
    <name type="scientific">Ruthenibacterium intestinale</name>
    <dbReference type="NCBI Taxonomy" id="3133163"/>
    <lineage>
        <taxon>Bacteria</taxon>
        <taxon>Bacillati</taxon>
        <taxon>Bacillota</taxon>
        <taxon>Clostridia</taxon>
        <taxon>Eubacteriales</taxon>
        <taxon>Oscillospiraceae</taxon>
        <taxon>Ruthenibacterium</taxon>
    </lineage>
</organism>
<evidence type="ECO:0000313" key="9">
    <source>
        <dbReference type="EMBL" id="MEQ2520801.1"/>
    </source>
</evidence>
<dbReference type="GO" id="GO:0003678">
    <property type="term" value="F:DNA helicase activity"/>
    <property type="evidence" value="ECO:0007669"/>
    <property type="project" value="UniProtKB-EC"/>
</dbReference>
<comment type="caution">
    <text evidence="9">The sequence shown here is derived from an EMBL/GenBank/DDBJ whole genome shotgun (WGS) entry which is preliminary data.</text>
</comment>